<sequence length="180" mass="19728">MDEESKDTIVTGVVTRLAVRFPTAPEARIKTLVGEEYDALADGPIRIYVPTLIEHNARDRLRRDHLLIAEAQRTTTGPAHSPDAAPTIPTGEGSDDLPPSTAPSWTSERGALKRDMVFRIMWAGAVTAVAIVVIFLVVQDPAQEMLIAAPVVIILVILSLLMVIRQARKLRHGPMGRQRL</sequence>
<gene>
    <name evidence="3" type="ORF">SAMN04488693_1229</name>
</gene>
<evidence type="ECO:0000256" key="1">
    <source>
        <dbReference type="SAM" id="MobiDB-lite"/>
    </source>
</evidence>
<evidence type="ECO:0000313" key="3">
    <source>
        <dbReference type="EMBL" id="SDI75562.1"/>
    </source>
</evidence>
<proteinExistence type="predicted"/>
<protein>
    <submittedName>
        <fullName evidence="3">Uncharacterized protein</fullName>
    </submittedName>
</protein>
<reference evidence="3 4" key="1">
    <citation type="submission" date="2016-10" db="EMBL/GenBank/DDBJ databases">
        <authorList>
            <person name="de Groot N.N."/>
        </authorList>
    </citation>
    <scope>NUCLEOTIDE SEQUENCE [LARGE SCALE GENOMIC DNA]</scope>
    <source>
        <strain evidence="3 4">NP_1H</strain>
    </source>
</reference>
<dbReference type="NCBIfam" id="NF046112">
    <property type="entry name" value="MSMEG_6209_Nter"/>
    <property type="match status" value="1"/>
</dbReference>
<dbReference type="Proteomes" id="UP000199258">
    <property type="component" value="Unassembled WGS sequence"/>
</dbReference>
<feature type="transmembrane region" description="Helical" evidence="2">
    <location>
        <begin position="145"/>
        <end position="164"/>
    </location>
</feature>
<feature type="transmembrane region" description="Helical" evidence="2">
    <location>
        <begin position="117"/>
        <end position="139"/>
    </location>
</feature>
<dbReference type="RefSeq" id="WP_175460201.1">
    <property type="nucleotide sequence ID" value="NZ_FNDT01000022.1"/>
</dbReference>
<keyword evidence="2" id="KW-0812">Transmembrane</keyword>
<evidence type="ECO:0000313" key="4">
    <source>
        <dbReference type="Proteomes" id="UP000199258"/>
    </source>
</evidence>
<keyword evidence="4" id="KW-1185">Reference proteome</keyword>
<feature type="region of interest" description="Disordered" evidence="1">
    <location>
        <begin position="72"/>
        <end position="106"/>
    </location>
</feature>
<dbReference type="STRING" id="335973.SAMN04488693_1229"/>
<organism evidence="3 4">
    <name type="scientific">Arthrobacter subterraneus</name>
    <dbReference type="NCBI Taxonomy" id="335973"/>
    <lineage>
        <taxon>Bacteria</taxon>
        <taxon>Bacillati</taxon>
        <taxon>Actinomycetota</taxon>
        <taxon>Actinomycetes</taxon>
        <taxon>Micrococcales</taxon>
        <taxon>Micrococcaceae</taxon>
        <taxon>Arthrobacter</taxon>
    </lineage>
</organism>
<keyword evidence="2" id="KW-0472">Membrane</keyword>
<evidence type="ECO:0000256" key="2">
    <source>
        <dbReference type="SAM" id="Phobius"/>
    </source>
</evidence>
<dbReference type="Gene3D" id="1.10.8.1060">
    <property type="entry name" value="Corynebacterium glutamicum thioredoxin-dependent arsenate reductase, N-terminal domain"/>
    <property type="match status" value="1"/>
</dbReference>
<name>A0A1G8N5U8_9MICC</name>
<dbReference type="EMBL" id="FNDT01000022">
    <property type="protein sequence ID" value="SDI75562.1"/>
    <property type="molecule type" value="Genomic_DNA"/>
</dbReference>
<dbReference type="AlphaFoldDB" id="A0A1G8N5U8"/>
<accession>A0A1G8N5U8</accession>
<keyword evidence="2" id="KW-1133">Transmembrane helix</keyword>